<comment type="caution">
    <text evidence="2">The sequence shown here is derived from an EMBL/GenBank/DDBJ whole genome shotgun (WGS) entry which is preliminary data.</text>
</comment>
<keyword evidence="3" id="KW-1185">Reference proteome</keyword>
<feature type="domain" description="N-acetyltransferase" evidence="1">
    <location>
        <begin position="8"/>
        <end position="165"/>
    </location>
</feature>
<dbReference type="InterPro" id="IPR051531">
    <property type="entry name" value="N-acetyltransferase"/>
</dbReference>
<dbReference type="Pfam" id="PF13302">
    <property type="entry name" value="Acetyltransf_3"/>
    <property type="match status" value="1"/>
</dbReference>
<dbReference type="Gene3D" id="3.40.630.30">
    <property type="match status" value="1"/>
</dbReference>
<gene>
    <name evidence="2" type="ORF">INF30_02345</name>
</gene>
<name>A0ABR9RGL8_9FIRM</name>
<sequence>MILETERLYLREMNQNDFGDLAEILQNPKVMYAYEHDFSDNDVQEWLDRQIERYKKYSFGLWAVTLKNTDEMIGQAGLTIQPYKGIEVLEIGYLLKENFWHKGYASEAASGCKKYAFERLNRDKVYSIIKSDNYSSMKVAESIGMKKEDEFVTQYYNGDMRHFLYSVHR</sequence>
<dbReference type="PANTHER" id="PTHR43792:SF1">
    <property type="entry name" value="N-ACETYLTRANSFERASE DOMAIN-CONTAINING PROTEIN"/>
    <property type="match status" value="1"/>
</dbReference>
<accession>A0ABR9RGL8</accession>
<dbReference type="InterPro" id="IPR016181">
    <property type="entry name" value="Acyl_CoA_acyltransferase"/>
</dbReference>
<protein>
    <submittedName>
        <fullName evidence="2">GNAT family N-acetyltransferase</fullName>
    </submittedName>
</protein>
<evidence type="ECO:0000313" key="3">
    <source>
        <dbReference type="Proteomes" id="UP000758652"/>
    </source>
</evidence>
<dbReference type="RefSeq" id="WP_226394111.1">
    <property type="nucleotide sequence ID" value="NZ_JADCKL010000001.1"/>
</dbReference>
<evidence type="ECO:0000313" key="2">
    <source>
        <dbReference type="EMBL" id="MBE5062114.1"/>
    </source>
</evidence>
<dbReference type="SUPFAM" id="SSF55729">
    <property type="entry name" value="Acyl-CoA N-acyltransferases (Nat)"/>
    <property type="match status" value="1"/>
</dbReference>
<dbReference type="EMBL" id="JADCKL010000001">
    <property type="protein sequence ID" value="MBE5062114.1"/>
    <property type="molecule type" value="Genomic_DNA"/>
</dbReference>
<dbReference type="Proteomes" id="UP000758652">
    <property type="component" value="Unassembled WGS sequence"/>
</dbReference>
<evidence type="ECO:0000259" key="1">
    <source>
        <dbReference type="PROSITE" id="PS51186"/>
    </source>
</evidence>
<proteinExistence type="predicted"/>
<dbReference type="PROSITE" id="PS51186">
    <property type="entry name" value="GNAT"/>
    <property type="match status" value="1"/>
</dbReference>
<reference evidence="2 3" key="1">
    <citation type="submission" date="2020-10" db="EMBL/GenBank/DDBJ databases">
        <title>ChiBAC.</title>
        <authorList>
            <person name="Zenner C."/>
            <person name="Hitch T.C.A."/>
            <person name="Clavel T."/>
        </authorList>
    </citation>
    <scope>NUCLEOTIDE SEQUENCE [LARGE SCALE GENOMIC DNA]</scope>
    <source>
        <strain evidence="2 3">DSM 108991</strain>
    </source>
</reference>
<dbReference type="PANTHER" id="PTHR43792">
    <property type="entry name" value="GNAT FAMILY, PUTATIVE (AFU_ORTHOLOGUE AFUA_3G00765)-RELATED-RELATED"/>
    <property type="match status" value="1"/>
</dbReference>
<organism evidence="2 3">
    <name type="scientific">Claveliimonas monacensis</name>
    <dbReference type="NCBI Taxonomy" id="2779351"/>
    <lineage>
        <taxon>Bacteria</taxon>
        <taxon>Bacillati</taxon>
        <taxon>Bacillota</taxon>
        <taxon>Clostridia</taxon>
        <taxon>Lachnospirales</taxon>
        <taxon>Lachnospiraceae</taxon>
        <taxon>Claveliimonas</taxon>
    </lineage>
</organism>
<dbReference type="InterPro" id="IPR000182">
    <property type="entry name" value="GNAT_dom"/>
</dbReference>